<organism evidence="3 4">
    <name type="scientific">Pseudoalteromonas luteoviolacea</name>
    <dbReference type="NCBI Taxonomy" id="43657"/>
    <lineage>
        <taxon>Bacteria</taxon>
        <taxon>Pseudomonadati</taxon>
        <taxon>Pseudomonadota</taxon>
        <taxon>Gammaproteobacteria</taxon>
        <taxon>Alteromonadales</taxon>
        <taxon>Pseudoalteromonadaceae</taxon>
        <taxon>Pseudoalteromonas</taxon>
    </lineage>
</organism>
<protein>
    <recommendedName>
        <fullName evidence="2">Hint domain-containing protein</fullName>
    </recommendedName>
</protein>
<dbReference type="InterPro" id="IPR003587">
    <property type="entry name" value="Hint_dom_N"/>
</dbReference>
<name>A0A0C1MR77_9GAMM</name>
<gene>
    <name evidence="3" type="ORF">JF50_07860</name>
</gene>
<evidence type="ECO:0000313" key="3">
    <source>
        <dbReference type="EMBL" id="KID57148.1"/>
    </source>
</evidence>
<dbReference type="Gene3D" id="2.170.16.10">
    <property type="entry name" value="Hedgehog/Intein (Hint) domain"/>
    <property type="match status" value="1"/>
</dbReference>
<accession>A0A0C1MR77</accession>
<dbReference type="AlphaFoldDB" id="A0A0C1MR77"/>
<dbReference type="SMART" id="SM00306">
    <property type="entry name" value="HintN"/>
    <property type="match status" value="1"/>
</dbReference>
<proteinExistence type="predicted"/>
<sequence>MKFALRTVCFALSLIASPMYANDPSSQHAPSSPAFTQLESRAVDALKSRYMRAGLNHKTRPFLYKLLTTNSVSELGSKALPIGMLSSSSCQASVVRDCFHFTNLGFTIEENEKTGEQFLTTTTMYSQNELAEYILLDVHVANTHGETIIDYQVEEYFGDGAEQKRKLISAKAPLKGIKEKIKQSDLIVTSSVLTTFLDKQGERKTFYKQIQSEHVFESITALIGGSNKASFNLVSIQHPVDSTSSSGAGMPDGKINVCLNRHHLDCDYVSDHPYDTPVADLRLRIPMKGSYTVLGKVKKIYRRDWTSFDVVEVSENYLWLNYNPVKHQPSVMSSATNVYIQTVEGGGAHLFGNTEFSDLNKEFADHLSLKYVQGWDGRYNTEVSWDIPADKGVFGDSYLYSRQQDANWFIHLSVATEYMRGPRKLVRDLSVITGTFDIPGSSNSDISQLPLQVVYSCLAGESEITLLNGDKKPLEKLKVGETVLGSSQFSPGHKIPLTISDISVGTEILPMIEVTTQKGATLLLTESHPVVTGAGQSIWASKVNLGQSIMTESGLDIVIKVNKIAYDKPVYNLKLARLDDASNAIEGETFNMFANGLLVGDLATQLQNEFEEVSFSRDDMLNRIPSYWHQDYLNSLN</sequence>
<feature type="chain" id="PRO_5002149463" description="Hint domain-containing protein" evidence="1">
    <location>
        <begin position="22"/>
        <end position="637"/>
    </location>
</feature>
<dbReference type="GO" id="GO:0016539">
    <property type="term" value="P:intein-mediated protein splicing"/>
    <property type="evidence" value="ECO:0007669"/>
    <property type="project" value="InterPro"/>
</dbReference>
<comment type="caution">
    <text evidence="3">The sequence shown here is derived from an EMBL/GenBank/DDBJ whole genome shotgun (WGS) entry which is preliminary data.</text>
</comment>
<evidence type="ECO:0000256" key="1">
    <source>
        <dbReference type="SAM" id="SignalP"/>
    </source>
</evidence>
<dbReference type="EMBL" id="JWIC01000005">
    <property type="protein sequence ID" value="KID57148.1"/>
    <property type="molecule type" value="Genomic_DNA"/>
</dbReference>
<dbReference type="OrthoDB" id="6490967at2"/>
<dbReference type="CDD" id="cd00081">
    <property type="entry name" value="Hint"/>
    <property type="match status" value="1"/>
</dbReference>
<dbReference type="PROSITE" id="PS50817">
    <property type="entry name" value="INTEIN_N_TER"/>
    <property type="match status" value="1"/>
</dbReference>
<dbReference type="RefSeq" id="WP_039608925.1">
    <property type="nucleotide sequence ID" value="NZ_JWIC01000005.1"/>
</dbReference>
<feature type="domain" description="Hint" evidence="2">
    <location>
        <begin position="455"/>
        <end position="553"/>
    </location>
</feature>
<evidence type="ECO:0000259" key="2">
    <source>
        <dbReference type="SMART" id="SM00306"/>
    </source>
</evidence>
<reference evidence="3 4" key="1">
    <citation type="submission" date="2014-12" db="EMBL/GenBank/DDBJ databases">
        <title>Draft Genome Sequence of Pseudoalteromonas luteoviolacea HI1.</title>
        <authorList>
            <person name="Asahina A.Y."/>
            <person name="Hadfield M.G."/>
        </authorList>
    </citation>
    <scope>NUCLEOTIDE SEQUENCE [LARGE SCALE GENOMIC DNA]</scope>
    <source>
        <strain evidence="3 4">HI1</strain>
    </source>
</reference>
<evidence type="ECO:0000313" key="4">
    <source>
        <dbReference type="Proteomes" id="UP000031327"/>
    </source>
</evidence>
<dbReference type="SUPFAM" id="SSF51294">
    <property type="entry name" value="Hedgehog/intein (Hint) domain"/>
    <property type="match status" value="1"/>
</dbReference>
<keyword evidence="1" id="KW-0732">Signal</keyword>
<dbReference type="Proteomes" id="UP000031327">
    <property type="component" value="Unassembled WGS sequence"/>
</dbReference>
<feature type="signal peptide" evidence="1">
    <location>
        <begin position="1"/>
        <end position="21"/>
    </location>
</feature>
<dbReference type="InterPro" id="IPR036844">
    <property type="entry name" value="Hint_dom_sf"/>
</dbReference>
<dbReference type="InterPro" id="IPR006141">
    <property type="entry name" value="Intein_N"/>
</dbReference>